<dbReference type="Proteomes" id="UP000324513">
    <property type="component" value="Unassembled WGS sequence"/>
</dbReference>
<comment type="caution">
    <text evidence="2">The sequence shown here is derived from an EMBL/GenBank/DDBJ whole genome shotgun (WGS) entry which is preliminary data.</text>
</comment>
<evidence type="ECO:0000313" key="2">
    <source>
        <dbReference type="EMBL" id="TYO91941.1"/>
    </source>
</evidence>
<sequence length="72" mass="7787">MKKQRRSIKCIDNECEKREYLTPILEVEIIELEQGIAAGSTVQPGGGAGVDVDPWIDGGSGGSGEPGNEWWK</sequence>
<keyword evidence="3" id="KW-1185">Reference proteome</keyword>
<reference evidence="2 3" key="1">
    <citation type="submission" date="2019-07" db="EMBL/GenBank/DDBJ databases">
        <title>Genomic Encyclopedia of Archaeal and Bacterial Type Strains, Phase II (KMG-II): from individual species to whole genera.</title>
        <authorList>
            <person name="Goeker M."/>
        </authorList>
    </citation>
    <scope>NUCLEOTIDE SEQUENCE [LARGE SCALE GENOMIC DNA]</scope>
    <source>
        <strain evidence="2 3">DSM 14571</strain>
    </source>
</reference>
<dbReference type="RefSeq" id="WP_065082430.1">
    <property type="nucleotide sequence ID" value="NZ_CP040516.1"/>
</dbReference>
<accession>A0ABY3NH68</accession>
<organism evidence="2 3">
    <name type="scientific">Elizabethkingia miricola</name>
    <name type="common">Chryseobacterium miricola</name>
    <dbReference type="NCBI Taxonomy" id="172045"/>
    <lineage>
        <taxon>Bacteria</taxon>
        <taxon>Pseudomonadati</taxon>
        <taxon>Bacteroidota</taxon>
        <taxon>Flavobacteriia</taxon>
        <taxon>Flavobacteriales</taxon>
        <taxon>Weeksellaceae</taxon>
        <taxon>Elizabethkingia</taxon>
    </lineage>
</organism>
<feature type="region of interest" description="Disordered" evidence="1">
    <location>
        <begin position="43"/>
        <end position="72"/>
    </location>
</feature>
<name>A0ABY3NH68_ELIMR</name>
<protein>
    <submittedName>
        <fullName evidence="2">Uncharacterized protein</fullName>
    </submittedName>
</protein>
<dbReference type="EMBL" id="VNHK01000006">
    <property type="protein sequence ID" value="TYO91941.1"/>
    <property type="molecule type" value="Genomic_DNA"/>
</dbReference>
<evidence type="ECO:0000313" key="3">
    <source>
        <dbReference type="Proteomes" id="UP000324513"/>
    </source>
</evidence>
<gene>
    <name evidence="2" type="ORF">LX74_02192</name>
</gene>
<evidence type="ECO:0000256" key="1">
    <source>
        <dbReference type="SAM" id="MobiDB-lite"/>
    </source>
</evidence>
<proteinExistence type="predicted"/>